<keyword evidence="2" id="KW-1185">Reference proteome</keyword>
<dbReference type="PANTHER" id="PTHR33939:SF1">
    <property type="entry name" value="DUF4371 DOMAIN-CONTAINING PROTEIN"/>
    <property type="match status" value="1"/>
</dbReference>
<name>A0A5E4QPM7_9NEOP</name>
<sequence>MRYMDEYQAINRESLIRNLVVHHYVHRQTVPTMKLMVDFLHTNGHKDITLDKLRQLLKANGFIWQRLPRTSKSILVEDPKQVFERQSYLSSILKYREQGRHIVYVNETVIRQGALKAHETSGTYLYCYAVVSPDQGLLDIKVTTVNIPSSSLFNKFPPITPWIIDEVIKKIPEGSVIVWPCRSYHAKSFEQLPDLFSTKNQMKDWLQFRNIPFDNKMHRAELIKIIESSKYTFEESQLDKLEVAIAAYGHVALRLPRKLGMLSLFEIFWTRFFKTNVIWHKKCKTVALVRKAFEKRPLSHWKEFNNKLIQKEITIFKEDRAMEEVIDKILTMARYEDLKSDEFDSEIPDSWLYDFIAV</sequence>
<evidence type="ECO:0000313" key="2">
    <source>
        <dbReference type="Proteomes" id="UP000324832"/>
    </source>
</evidence>
<protein>
    <submittedName>
        <fullName evidence="1">Uncharacterized protein</fullName>
    </submittedName>
</protein>
<gene>
    <name evidence="1" type="ORF">LSINAPIS_LOCUS10908</name>
</gene>
<dbReference type="AlphaFoldDB" id="A0A5E4QPM7"/>
<organism evidence="1 2">
    <name type="scientific">Leptidea sinapis</name>
    <dbReference type="NCBI Taxonomy" id="189913"/>
    <lineage>
        <taxon>Eukaryota</taxon>
        <taxon>Metazoa</taxon>
        <taxon>Ecdysozoa</taxon>
        <taxon>Arthropoda</taxon>
        <taxon>Hexapoda</taxon>
        <taxon>Insecta</taxon>
        <taxon>Pterygota</taxon>
        <taxon>Neoptera</taxon>
        <taxon>Endopterygota</taxon>
        <taxon>Lepidoptera</taxon>
        <taxon>Glossata</taxon>
        <taxon>Ditrysia</taxon>
        <taxon>Papilionoidea</taxon>
        <taxon>Pieridae</taxon>
        <taxon>Dismorphiinae</taxon>
        <taxon>Leptidea</taxon>
    </lineage>
</organism>
<dbReference type="Proteomes" id="UP000324832">
    <property type="component" value="Unassembled WGS sequence"/>
</dbReference>
<proteinExistence type="predicted"/>
<reference evidence="1 2" key="1">
    <citation type="submission" date="2017-07" db="EMBL/GenBank/DDBJ databases">
        <authorList>
            <person name="Talla V."/>
            <person name="Backstrom N."/>
        </authorList>
    </citation>
    <scope>NUCLEOTIDE SEQUENCE [LARGE SCALE GENOMIC DNA]</scope>
</reference>
<dbReference type="PANTHER" id="PTHR33939">
    <property type="entry name" value="PROTEIN CBG22215"/>
    <property type="match status" value="1"/>
</dbReference>
<dbReference type="EMBL" id="FZQP02004545">
    <property type="protein sequence ID" value="VVD00220.1"/>
    <property type="molecule type" value="Genomic_DNA"/>
</dbReference>
<accession>A0A5E4QPM7</accession>
<evidence type="ECO:0000313" key="1">
    <source>
        <dbReference type="EMBL" id="VVD00220.1"/>
    </source>
</evidence>